<dbReference type="InterPro" id="IPR038610">
    <property type="entry name" value="FliK-like_C_sf"/>
</dbReference>
<name>A0ABV9GJD7_9BACL</name>
<accession>A0ABV9GJD7</accession>
<feature type="region of interest" description="Disordered" evidence="1">
    <location>
        <begin position="164"/>
        <end position="236"/>
    </location>
</feature>
<evidence type="ECO:0000256" key="1">
    <source>
        <dbReference type="SAM" id="MobiDB-lite"/>
    </source>
</evidence>
<evidence type="ECO:0000313" key="4">
    <source>
        <dbReference type="Proteomes" id="UP001596022"/>
    </source>
</evidence>
<dbReference type="Proteomes" id="UP001596022">
    <property type="component" value="Unassembled WGS sequence"/>
</dbReference>
<evidence type="ECO:0000259" key="2">
    <source>
        <dbReference type="Pfam" id="PF02120"/>
    </source>
</evidence>
<sequence length="410" mass="44930">MPQPIQFIMNTKLNAPSTGKQGGKTDENPFLKILKNVTRQEPEWHPKREQVSVPSLSQLGRFIQFLQKSADELSASSSAGKAIKSDLNALATSLKTVMQLGEGKGETNERVQDLLQKVSKILKRLSTENPEITKKMNQEWETLTGMAPWFGGQPPVLLNGAALKGPQEASGKPVTSKQLVSNQNTEAMLKQPSAPIEKTSEKSMPKHETFHRETRPITSQGQAGSHERDPQSDLAGKRAPVTFINGPMNKIHQFVIHQNNAPPVAAQISDGVQEALARGVLKPLSNGQLQLTIQLRPANLGSVQVVLVHGDQGLTALLSAPNAQAHELLHAQLGELKQSLAACGITVHKVDITPLHDPAQTMPKQDGQAFQHQQSHTHHRDEQRESFANDEETLQDLDMSFEEWLTEGEG</sequence>
<feature type="compositionally biased region" description="Basic and acidic residues" evidence="1">
    <location>
        <begin position="198"/>
        <end position="215"/>
    </location>
</feature>
<dbReference type="RefSeq" id="WP_376844394.1">
    <property type="nucleotide sequence ID" value="NZ_JBHSFW010000001.1"/>
</dbReference>
<dbReference type="CDD" id="cd17470">
    <property type="entry name" value="T3SS_Flik_C"/>
    <property type="match status" value="1"/>
</dbReference>
<keyword evidence="4" id="KW-1185">Reference proteome</keyword>
<dbReference type="Pfam" id="PF02120">
    <property type="entry name" value="Flg_hook"/>
    <property type="match status" value="1"/>
</dbReference>
<comment type="caution">
    <text evidence="3">The sequence shown here is derived from an EMBL/GenBank/DDBJ whole genome shotgun (WGS) entry which is preliminary data.</text>
</comment>
<feature type="domain" description="Flagellar hook-length control protein-like C-terminal" evidence="2">
    <location>
        <begin position="280"/>
        <end position="353"/>
    </location>
</feature>
<keyword evidence="3" id="KW-0966">Cell projection</keyword>
<feature type="compositionally biased region" description="Polar residues" evidence="1">
    <location>
        <begin position="173"/>
        <end position="186"/>
    </location>
</feature>
<protein>
    <submittedName>
        <fullName evidence="3">Flagellar hook-length control protein FliK</fullName>
    </submittedName>
</protein>
<feature type="region of interest" description="Disordered" evidence="1">
    <location>
        <begin position="356"/>
        <end position="393"/>
    </location>
</feature>
<dbReference type="Gene3D" id="3.30.750.140">
    <property type="match status" value="1"/>
</dbReference>
<dbReference type="InterPro" id="IPR021136">
    <property type="entry name" value="Flagellar_hook_control-like_C"/>
</dbReference>
<organism evidence="3 4">
    <name type="scientific">Camelliibacillus cellulosilyticus</name>
    <dbReference type="NCBI Taxonomy" id="2174486"/>
    <lineage>
        <taxon>Bacteria</taxon>
        <taxon>Bacillati</taxon>
        <taxon>Bacillota</taxon>
        <taxon>Bacilli</taxon>
        <taxon>Bacillales</taxon>
        <taxon>Sporolactobacillaceae</taxon>
        <taxon>Camelliibacillus</taxon>
    </lineage>
</organism>
<evidence type="ECO:0000313" key="3">
    <source>
        <dbReference type="EMBL" id="MFC4617346.1"/>
    </source>
</evidence>
<keyword evidence="3" id="KW-0282">Flagellum</keyword>
<gene>
    <name evidence="3" type="ORF">ACFO4N_01225</name>
</gene>
<reference evidence="4" key="1">
    <citation type="journal article" date="2019" name="Int. J. Syst. Evol. Microbiol.">
        <title>The Global Catalogue of Microorganisms (GCM) 10K type strain sequencing project: providing services to taxonomists for standard genome sequencing and annotation.</title>
        <authorList>
            <consortium name="The Broad Institute Genomics Platform"/>
            <consortium name="The Broad Institute Genome Sequencing Center for Infectious Disease"/>
            <person name="Wu L."/>
            <person name="Ma J."/>
        </authorList>
    </citation>
    <scope>NUCLEOTIDE SEQUENCE [LARGE SCALE GENOMIC DNA]</scope>
    <source>
        <strain evidence="4">CGMCC 1.16306</strain>
    </source>
</reference>
<keyword evidence="3" id="KW-0969">Cilium</keyword>
<dbReference type="EMBL" id="JBHSFW010000001">
    <property type="protein sequence ID" value="MFC4617346.1"/>
    <property type="molecule type" value="Genomic_DNA"/>
</dbReference>
<proteinExistence type="predicted"/>